<evidence type="ECO:0000313" key="6">
    <source>
        <dbReference type="EMBL" id="KAG9061255.1"/>
    </source>
</evidence>
<evidence type="ECO:0000313" key="7">
    <source>
        <dbReference type="Proteomes" id="UP000707451"/>
    </source>
</evidence>
<organism evidence="6 7">
    <name type="scientific">Linnemannia hyalina</name>
    <dbReference type="NCBI Taxonomy" id="64524"/>
    <lineage>
        <taxon>Eukaryota</taxon>
        <taxon>Fungi</taxon>
        <taxon>Fungi incertae sedis</taxon>
        <taxon>Mucoromycota</taxon>
        <taxon>Mortierellomycotina</taxon>
        <taxon>Mortierellomycetes</taxon>
        <taxon>Mortierellales</taxon>
        <taxon>Mortierellaceae</taxon>
        <taxon>Linnemannia</taxon>
    </lineage>
</organism>
<evidence type="ECO:0000259" key="5">
    <source>
        <dbReference type="SMART" id="SM00458"/>
    </source>
</evidence>
<dbReference type="InterPro" id="IPR000772">
    <property type="entry name" value="Ricin_B_lectin"/>
</dbReference>
<dbReference type="Gene3D" id="3.80.10.10">
    <property type="entry name" value="Ribonuclease Inhibitor"/>
    <property type="match status" value="1"/>
</dbReference>
<feature type="domain" description="Ricin B lectin" evidence="5">
    <location>
        <begin position="493"/>
        <end position="632"/>
    </location>
</feature>
<keyword evidence="7" id="KW-1185">Reference proteome</keyword>
<dbReference type="InterPro" id="IPR036047">
    <property type="entry name" value="F-box-like_dom_sf"/>
</dbReference>
<protein>
    <recommendedName>
        <fullName evidence="5">Ricin B lectin domain-containing protein</fullName>
    </recommendedName>
</protein>
<dbReference type="OrthoDB" id="1887033at2759"/>
<dbReference type="GO" id="GO:0016042">
    <property type="term" value="P:lipid catabolic process"/>
    <property type="evidence" value="ECO:0007669"/>
    <property type="project" value="UniProtKB-ARBA"/>
</dbReference>
<evidence type="ECO:0000256" key="4">
    <source>
        <dbReference type="SAM" id="SignalP"/>
    </source>
</evidence>
<sequence>MRILSLSTAISAVVLSALQLAQADISKIVRVDQISQQLIDAEGRSRWFHGTNMVKKAFPWHVDVDNFVPNWSLVDKDIELLKTMNINSVRLGVHWAGVEPVRGQYNQTYLDITHAIIKKLEDNNIYTLIDQHQDVWAAQICGHGAPLWFMKQGWVTPGHMFPVPQKWTPFAVDANGVPSDADCNSIDWATSYLNYAVGNAFGRLYNNYDGLGDAWAAYWKVLAQRYMQFPSILGYNLMNEPWVGDHMADPTLLVPGKADHRTMEPLWNKGTDYIRTVDNTTLIFFEGSTFDILSGFNNVPGGDGSKTVHSYHYYKPPQLGNIEYTLKNRKTDSDRLRTAGMMTEFQFWDSGPDSIKEIFETARQADRYMQSWQGWAYNNVWSGSGADAVARPAIVLAYSRTYVEATAGTTQTMYFQDSTTKYWVSWKADKAIQAPTLIRFAPKINYPDGIRVFIDPPGSGTYTVDNATNTVKISHTAGTVNGETIMASVQPFYPTDIIQNPDSGKCLDNGNTKVTPNNPIILWDCSSDPNQVWKFKDNTIQLAFDPDHNSDKYCIDTQPIPSNTKYLNLVLNPCDAAKPTQKWSVTATGNIVNTATGYCVDINGSTYKSGTALLAYPCGAGGTQKNQVWKLPRGASGTCKKNHMDPFISLSAEVQEMIISHLSKHTYFVCLQVCRSWYITFAPLIWKSIEALDRPTFNAAQRFYRLKQSIRADGGAAIQKYGHFIRTLDTRYLSIVHLVAKNDLPQACAHLKKLVVHSRADPRVPPAFRASEAATEKTSVHVQKSAIAALLRYNRDLRTLSLHQEAGHPDVGKHGKPVEPSWMRALPESLESFVLNTPCFESYQPPISVAPTHSRLHPPPRTLIHLQKLIMRGPYINGCIRLDLLRRCPNLEVLSLYICENPLDLCSAISDVLYSHCPNLTAMLVEGQPSDNSLSLLLRSSAAGWKSFMFDGSLGFFGPLSAKALLDHAATLENVRLEGCTAFTSTNIQQLLCSAPKLRRFHGILINRLDEKDLALAADELILSEWVCTDLESFACKITRVPRPDLKKRTNGRLLTNTMHTIGTIEASYQLQRRVYEQLGRLTKLRHLVLGGDIGLSGEKNVELVFREKANEGVYFTPMYWQIGYQYECLSMTLESGLDLLKGLKEMGAVVVVGMAMGLSNPAEKDWQKEHWPLLETGKLFVNGYFSDPFWSLFLE</sequence>
<name>A0A9P8BMJ0_9FUNG</name>
<gene>
    <name evidence="6" type="ORF">KI688_007593</name>
</gene>
<dbReference type="Pfam" id="PF18564">
    <property type="entry name" value="Glyco_hydro_5_C"/>
    <property type="match status" value="1"/>
</dbReference>
<dbReference type="Gene3D" id="3.20.20.80">
    <property type="entry name" value="Glycosidases"/>
    <property type="match status" value="1"/>
</dbReference>
<dbReference type="Gene3D" id="2.60.40.1180">
    <property type="entry name" value="Golgi alpha-mannosidase II"/>
    <property type="match status" value="1"/>
</dbReference>
<keyword evidence="4" id="KW-0732">Signal</keyword>
<dbReference type="PANTHER" id="PTHR31308">
    <property type="match status" value="1"/>
</dbReference>
<dbReference type="SUPFAM" id="SSF50370">
    <property type="entry name" value="Ricin B-like lectins"/>
    <property type="match status" value="1"/>
</dbReference>
<feature type="chain" id="PRO_5040457404" description="Ricin B lectin domain-containing protein" evidence="4">
    <location>
        <begin position="24"/>
        <end position="1196"/>
    </location>
</feature>
<dbReference type="PANTHER" id="PTHR31308:SF3">
    <property type="entry name" value="ENDOGLYCOCERAMIDASE"/>
    <property type="match status" value="1"/>
</dbReference>
<dbReference type="InterPro" id="IPR035992">
    <property type="entry name" value="Ricin_B-like_lectins"/>
</dbReference>
<dbReference type="Pfam" id="PF00150">
    <property type="entry name" value="Cellulase"/>
    <property type="match status" value="1"/>
</dbReference>
<dbReference type="EMBL" id="JAHRHY010000025">
    <property type="protein sequence ID" value="KAG9061255.1"/>
    <property type="molecule type" value="Genomic_DNA"/>
</dbReference>
<proteinExistence type="inferred from homology"/>
<dbReference type="InterPro" id="IPR013780">
    <property type="entry name" value="Glyco_hydro_b"/>
</dbReference>
<dbReference type="Proteomes" id="UP000707451">
    <property type="component" value="Unassembled WGS sequence"/>
</dbReference>
<dbReference type="InterPro" id="IPR017853">
    <property type="entry name" value="GH"/>
</dbReference>
<comment type="similarity">
    <text evidence="1">Belongs to the glycosyl hydrolase 5 (cellulase A) family.</text>
</comment>
<evidence type="ECO:0000256" key="3">
    <source>
        <dbReference type="ARBA" id="ARBA00023295"/>
    </source>
</evidence>
<dbReference type="SUPFAM" id="SSF52047">
    <property type="entry name" value="RNI-like"/>
    <property type="match status" value="1"/>
</dbReference>
<accession>A0A9P8BMJ0</accession>
<dbReference type="InterPro" id="IPR001547">
    <property type="entry name" value="Glyco_hydro_5"/>
</dbReference>
<comment type="caution">
    <text evidence="6">The sequence shown here is derived from an EMBL/GenBank/DDBJ whole genome shotgun (WGS) entry which is preliminary data.</text>
</comment>
<feature type="signal peptide" evidence="4">
    <location>
        <begin position="1"/>
        <end position="23"/>
    </location>
</feature>
<reference evidence="6" key="1">
    <citation type="submission" date="2021-06" db="EMBL/GenBank/DDBJ databases">
        <title>Genome Sequence of Mortierella hyaline Strain SCG-10, a Cold-Adapted, Nitrate-Reducing Fungus Isolated from Soil in Minnesota, USA.</title>
        <authorList>
            <person name="Aldossari N."/>
        </authorList>
    </citation>
    <scope>NUCLEOTIDE SEQUENCE</scope>
    <source>
        <strain evidence="6">SCG-10</strain>
    </source>
</reference>
<dbReference type="SUPFAM" id="SSF81383">
    <property type="entry name" value="F-box domain"/>
    <property type="match status" value="1"/>
</dbReference>
<dbReference type="Gene3D" id="2.80.10.50">
    <property type="match status" value="1"/>
</dbReference>
<dbReference type="Pfam" id="PF00652">
    <property type="entry name" value="Ricin_B_lectin"/>
    <property type="match status" value="1"/>
</dbReference>
<dbReference type="AlphaFoldDB" id="A0A9P8BMJ0"/>
<dbReference type="SMART" id="SM00458">
    <property type="entry name" value="RICIN"/>
    <property type="match status" value="1"/>
</dbReference>
<keyword evidence="3" id="KW-0326">Glycosidase</keyword>
<dbReference type="InterPro" id="IPR041036">
    <property type="entry name" value="GH5_C"/>
</dbReference>
<dbReference type="CDD" id="cd00161">
    <property type="entry name" value="beta-trefoil_Ricin-like"/>
    <property type="match status" value="1"/>
</dbReference>
<evidence type="ECO:0000256" key="2">
    <source>
        <dbReference type="ARBA" id="ARBA00022801"/>
    </source>
</evidence>
<evidence type="ECO:0000256" key="1">
    <source>
        <dbReference type="ARBA" id="ARBA00005641"/>
    </source>
</evidence>
<dbReference type="GO" id="GO:0004553">
    <property type="term" value="F:hydrolase activity, hydrolyzing O-glycosyl compounds"/>
    <property type="evidence" value="ECO:0007669"/>
    <property type="project" value="InterPro"/>
</dbReference>
<dbReference type="PROSITE" id="PS50231">
    <property type="entry name" value="RICIN_B_LECTIN"/>
    <property type="match status" value="1"/>
</dbReference>
<dbReference type="GO" id="GO:1901136">
    <property type="term" value="P:carbohydrate derivative catabolic process"/>
    <property type="evidence" value="ECO:0007669"/>
    <property type="project" value="UniProtKB-ARBA"/>
</dbReference>
<dbReference type="InterPro" id="IPR032675">
    <property type="entry name" value="LRR_dom_sf"/>
</dbReference>
<dbReference type="SUPFAM" id="SSF51445">
    <property type="entry name" value="(Trans)glycosidases"/>
    <property type="match status" value="1"/>
</dbReference>
<dbReference type="GO" id="GO:0000272">
    <property type="term" value="P:polysaccharide catabolic process"/>
    <property type="evidence" value="ECO:0007669"/>
    <property type="project" value="InterPro"/>
</dbReference>
<keyword evidence="2" id="KW-0378">Hydrolase</keyword>
<dbReference type="InterPro" id="IPR052066">
    <property type="entry name" value="Glycosphingolipid_Hydrolases"/>
</dbReference>